<organism evidence="1">
    <name type="scientific">freshwater metagenome</name>
    <dbReference type="NCBI Taxonomy" id="449393"/>
    <lineage>
        <taxon>unclassified sequences</taxon>
        <taxon>metagenomes</taxon>
        <taxon>ecological metagenomes</taxon>
    </lineage>
</organism>
<proteinExistence type="predicted"/>
<evidence type="ECO:0000313" key="1">
    <source>
        <dbReference type="EMBL" id="CAB4675778.1"/>
    </source>
</evidence>
<sequence>MGKRVFLGLALACLLAGSPSAVGAAGKQTARCSKAGKVINVSDVKMVCGRVNRKLTWILIPKVASTQVVAPVTTTSTVATATTVTTVAATTTTTTSTTTTTVSTAIPKILSVAIRSPGTDGIYHVGQFVRVAFVFSMPVTVSGSPYVMLDATNIGKTPFLDGNGTTNIMFSYTVATGDVENSGVGLIANSIVLNGGTIKSATGVNADLTHARISRSGSRLVGP</sequence>
<dbReference type="AlphaFoldDB" id="A0A6J6MRW6"/>
<gene>
    <name evidence="1" type="ORF">UFOPK2292_01071</name>
</gene>
<accession>A0A6J6MRW6</accession>
<reference evidence="1" key="1">
    <citation type="submission" date="2020-05" db="EMBL/GenBank/DDBJ databases">
        <authorList>
            <person name="Chiriac C."/>
            <person name="Salcher M."/>
            <person name="Ghai R."/>
            <person name="Kavagutti S V."/>
        </authorList>
    </citation>
    <scope>NUCLEOTIDE SEQUENCE</scope>
</reference>
<protein>
    <submittedName>
        <fullName evidence="1">Unannotated protein</fullName>
    </submittedName>
</protein>
<dbReference type="EMBL" id="CAEZWU010000173">
    <property type="protein sequence ID" value="CAB4675778.1"/>
    <property type="molecule type" value="Genomic_DNA"/>
</dbReference>
<name>A0A6J6MRW6_9ZZZZ</name>